<evidence type="ECO:0000256" key="2">
    <source>
        <dbReference type="ARBA" id="ARBA00023125"/>
    </source>
</evidence>
<dbReference type="EMBL" id="VOUQ01000022">
    <property type="protein sequence ID" value="TXE26186.1"/>
    <property type="molecule type" value="Genomic_DNA"/>
</dbReference>
<dbReference type="InterPro" id="IPR015927">
    <property type="entry name" value="Peptidase_S24_S26A/B/C"/>
</dbReference>
<dbReference type="InterPro" id="IPR001387">
    <property type="entry name" value="Cro/C1-type_HTH"/>
</dbReference>
<evidence type="ECO:0000313" key="6">
    <source>
        <dbReference type="EMBL" id="TXE26186.1"/>
    </source>
</evidence>
<gene>
    <name evidence="5" type="ORF">FHU12_3242</name>
    <name evidence="6" type="ORF">FOT62_23445</name>
</gene>
<evidence type="ECO:0000256" key="1">
    <source>
        <dbReference type="ARBA" id="ARBA00023015"/>
    </source>
</evidence>
<dbReference type="AlphaFoldDB" id="A0A221DU12"/>
<proteinExistence type="predicted"/>
<dbReference type="RefSeq" id="WP_060446915.1">
    <property type="nucleotide sequence ID" value="NZ_CP018917.1"/>
</dbReference>
<accession>A0A5C7BTS1</accession>
<keyword evidence="3" id="KW-0804">Transcription</keyword>
<name>A0A221DU12_SERMA</name>
<dbReference type="Pfam" id="PF00717">
    <property type="entry name" value="Peptidase_S24"/>
    <property type="match status" value="1"/>
</dbReference>
<protein>
    <submittedName>
        <fullName evidence="6">Helix-turn-helix domain-containing protein</fullName>
    </submittedName>
    <submittedName>
        <fullName evidence="5">Phage repressor protein C with HTH and peptisase S24 domain</fullName>
    </submittedName>
</protein>
<dbReference type="InterPro" id="IPR039418">
    <property type="entry name" value="LexA-like"/>
</dbReference>
<dbReference type="Pfam" id="PF01381">
    <property type="entry name" value="HTH_3"/>
    <property type="match status" value="1"/>
</dbReference>
<evidence type="ECO:0000313" key="5">
    <source>
        <dbReference type="EMBL" id="TQI85672.1"/>
    </source>
</evidence>
<reference evidence="5 7" key="1">
    <citation type="submission" date="2019-06" db="EMBL/GenBank/DDBJ databases">
        <authorList>
            <person name="Deangelis K."/>
            <person name="Huntemann M."/>
            <person name="Clum A."/>
            <person name="Pillay M."/>
            <person name="Palaniappan K."/>
            <person name="Varghese N."/>
            <person name="Mikhailova N."/>
            <person name="Stamatis D."/>
            <person name="Reddy T."/>
            <person name="Daum C."/>
            <person name="Shapiro N."/>
            <person name="Ivanova N."/>
            <person name="Kyrpides N."/>
            <person name="Woyke T."/>
        </authorList>
    </citation>
    <scope>NUCLEOTIDE SEQUENCE [LARGE SCALE GENOMIC DNA]</scope>
    <source>
        <strain evidence="5 7">106R</strain>
    </source>
</reference>
<dbReference type="GO" id="GO:0003677">
    <property type="term" value="F:DNA binding"/>
    <property type="evidence" value="ECO:0007669"/>
    <property type="project" value="UniProtKB-KW"/>
</dbReference>
<dbReference type="CDD" id="cd06529">
    <property type="entry name" value="S24_LexA-like"/>
    <property type="match status" value="1"/>
</dbReference>
<dbReference type="InterPro" id="IPR010982">
    <property type="entry name" value="Lambda_DNA-bd_dom_sf"/>
</dbReference>
<sequence>MSLAERVRTRREALGITQTELADLVGIRQQSIASIENGETKNPRKIFELSQALKCSMQWLKTGVQESNATPLDGISLWTDDEEEDEDDVYLPFFKEAQLAAGNGRVVELDCEGRKLKFSLRSLKKLGVKPEEAACMSVWGNSMEPVLPDGATVAINTGNREIKDGKIYALDHDGMARVKILYRLPGGVRLRSFNTDEYPDEIYMGDDSNKIRVVGAVFWYGVTIS</sequence>
<dbReference type="InterPro" id="IPR036286">
    <property type="entry name" value="LexA/Signal_pep-like_sf"/>
</dbReference>
<dbReference type="PANTHER" id="PTHR40661">
    <property type="match status" value="1"/>
</dbReference>
<comment type="caution">
    <text evidence="6">The sequence shown here is derived from an EMBL/GenBank/DDBJ whole genome shotgun (WGS) entry which is preliminary data.</text>
</comment>
<keyword evidence="1" id="KW-0805">Transcription regulation</keyword>
<evidence type="ECO:0000313" key="8">
    <source>
        <dbReference type="Proteomes" id="UP000321126"/>
    </source>
</evidence>
<dbReference type="Gene3D" id="2.10.109.10">
    <property type="entry name" value="Umud Fragment, subunit A"/>
    <property type="match status" value="1"/>
</dbReference>
<accession>A0A221DU12</accession>
<dbReference type="PROSITE" id="PS50943">
    <property type="entry name" value="HTH_CROC1"/>
    <property type="match status" value="1"/>
</dbReference>
<dbReference type="SMART" id="SM00530">
    <property type="entry name" value="HTH_XRE"/>
    <property type="match status" value="1"/>
</dbReference>
<dbReference type="PANTHER" id="PTHR40661:SF2">
    <property type="entry name" value="HTH-TYPE TRANSCRIPTIONAL REGULATOR PRTR"/>
    <property type="match status" value="1"/>
</dbReference>
<organism evidence="6 8">
    <name type="scientific">Serratia marcescens</name>
    <dbReference type="NCBI Taxonomy" id="615"/>
    <lineage>
        <taxon>Bacteria</taxon>
        <taxon>Pseudomonadati</taxon>
        <taxon>Pseudomonadota</taxon>
        <taxon>Gammaproteobacteria</taxon>
        <taxon>Enterobacterales</taxon>
        <taxon>Yersiniaceae</taxon>
        <taxon>Serratia</taxon>
    </lineage>
</organism>
<evidence type="ECO:0000259" key="4">
    <source>
        <dbReference type="PROSITE" id="PS50943"/>
    </source>
</evidence>
<dbReference type="EMBL" id="VFMJ01000001">
    <property type="protein sequence ID" value="TQI85672.1"/>
    <property type="molecule type" value="Genomic_DNA"/>
</dbReference>
<reference evidence="6 8" key="3">
    <citation type="submission" date="2019-07" db="EMBL/GenBank/DDBJ databases">
        <title>Serratia strains were isolated from fresh produce.</title>
        <authorList>
            <person name="Cho G.-S."/>
            <person name="Stein M."/>
            <person name="Lee W."/>
            <person name="Suh S.H."/>
            <person name="Franz C.M.A.P."/>
        </authorList>
    </citation>
    <scope>NUCLEOTIDE SEQUENCE [LARGE SCALE GENOMIC DNA]</scope>
    <source>
        <strain evidence="6 8">S16</strain>
    </source>
</reference>
<evidence type="ECO:0000256" key="3">
    <source>
        <dbReference type="ARBA" id="ARBA00023163"/>
    </source>
</evidence>
<dbReference type="CDD" id="cd00093">
    <property type="entry name" value="HTH_XRE"/>
    <property type="match status" value="1"/>
</dbReference>
<evidence type="ECO:0000313" key="7">
    <source>
        <dbReference type="Proteomes" id="UP000320710"/>
    </source>
</evidence>
<reference evidence="5 7" key="2">
    <citation type="submission" date="2019-07" db="EMBL/GenBank/DDBJ databases">
        <title>Investigation of anaerobic lignin degradation for improved lignocellulosic biofuels.</title>
        <authorList>
            <person name="Deangelis K.PhD."/>
        </authorList>
    </citation>
    <scope>NUCLEOTIDE SEQUENCE [LARGE SCALE GENOMIC DNA]</scope>
    <source>
        <strain evidence="5 7">106R</strain>
    </source>
</reference>
<keyword evidence="2" id="KW-0238">DNA-binding</keyword>
<dbReference type="Proteomes" id="UP000320710">
    <property type="component" value="Unassembled WGS sequence"/>
</dbReference>
<dbReference type="SUPFAM" id="SSF51306">
    <property type="entry name" value="LexA/Signal peptidase"/>
    <property type="match status" value="1"/>
</dbReference>
<feature type="domain" description="HTH cro/C1-type" evidence="4">
    <location>
        <begin position="7"/>
        <end position="60"/>
    </location>
</feature>
<dbReference type="Gene3D" id="1.10.260.40">
    <property type="entry name" value="lambda repressor-like DNA-binding domains"/>
    <property type="match status" value="1"/>
</dbReference>
<dbReference type="SUPFAM" id="SSF47413">
    <property type="entry name" value="lambda repressor-like DNA-binding domains"/>
    <property type="match status" value="1"/>
</dbReference>
<dbReference type="Proteomes" id="UP000321126">
    <property type="component" value="Unassembled WGS sequence"/>
</dbReference>